<accession>A0ABT1A9M1</accession>
<evidence type="ECO:0000313" key="2">
    <source>
        <dbReference type="Proteomes" id="UP001165283"/>
    </source>
</evidence>
<dbReference type="Proteomes" id="UP001165283">
    <property type="component" value="Unassembled WGS sequence"/>
</dbReference>
<sequence length="110" mass="12217">MLDGVEYRIDSVEGGSSAVLEVVDGPSVALAEGLGRTPWTVRTHDRAYTFDRTLDRWTEQRLVVRGRSMGAVRQAGRSGRHAEAELPEVPDPVAVFVMALVLDMWRAHTR</sequence>
<protein>
    <submittedName>
        <fullName evidence="1">Uncharacterized protein</fullName>
    </submittedName>
</protein>
<keyword evidence="2" id="KW-1185">Reference proteome</keyword>
<comment type="caution">
    <text evidence="1">The sequence shown here is derived from an EMBL/GenBank/DDBJ whole genome shotgun (WGS) entry which is preliminary data.</text>
</comment>
<proteinExistence type="predicted"/>
<gene>
    <name evidence="1" type="ORF">KDL28_31705</name>
</gene>
<name>A0ABT1A9M1_9PSEU</name>
<dbReference type="EMBL" id="JAGSOV010000069">
    <property type="protein sequence ID" value="MCO1659646.1"/>
    <property type="molecule type" value="Genomic_DNA"/>
</dbReference>
<reference evidence="1" key="1">
    <citation type="submission" date="2021-04" db="EMBL/GenBank/DDBJ databases">
        <title>Pseudonocardia sp. nov., isolated from sandy soil of mangrove forest.</title>
        <authorList>
            <person name="Zan Z."/>
            <person name="Huang R."/>
            <person name="Liu W."/>
        </authorList>
    </citation>
    <scope>NUCLEOTIDE SEQUENCE</scope>
    <source>
        <strain evidence="1">S2-4</strain>
    </source>
</reference>
<dbReference type="RefSeq" id="WP_252444517.1">
    <property type="nucleotide sequence ID" value="NZ_JAGSOV010000069.1"/>
</dbReference>
<evidence type="ECO:0000313" key="1">
    <source>
        <dbReference type="EMBL" id="MCO1659646.1"/>
    </source>
</evidence>
<organism evidence="1 2">
    <name type="scientific">Pseudonocardia humida</name>
    <dbReference type="NCBI Taxonomy" id="2800819"/>
    <lineage>
        <taxon>Bacteria</taxon>
        <taxon>Bacillati</taxon>
        <taxon>Actinomycetota</taxon>
        <taxon>Actinomycetes</taxon>
        <taxon>Pseudonocardiales</taxon>
        <taxon>Pseudonocardiaceae</taxon>
        <taxon>Pseudonocardia</taxon>
    </lineage>
</organism>